<feature type="compositionally biased region" description="Basic and acidic residues" evidence="1">
    <location>
        <begin position="303"/>
        <end position="345"/>
    </location>
</feature>
<feature type="compositionally biased region" description="Polar residues" evidence="1">
    <location>
        <begin position="617"/>
        <end position="627"/>
    </location>
</feature>
<evidence type="ECO:0000313" key="3">
    <source>
        <dbReference type="Proteomes" id="UP000298030"/>
    </source>
</evidence>
<feature type="region of interest" description="Disordered" evidence="1">
    <location>
        <begin position="474"/>
        <end position="527"/>
    </location>
</feature>
<feature type="region of interest" description="Disordered" evidence="1">
    <location>
        <begin position="158"/>
        <end position="223"/>
    </location>
</feature>
<feature type="compositionally biased region" description="Low complexity" evidence="1">
    <location>
        <begin position="574"/>
        <end position="614"/>
    </location>
</feature>
<sequence>MTSSDPPSGWHSIRPWNAQLSLYVREITSVSVTFTLAVEPTRESDVKPSLAALGYGGAENDDNDDGQGVKAANDEPSTSTKPRSLITEKLANGLRVNVNEANWQRVFIRADEKADEAIIIIYGLMPGRQYDIDLAVVQPGQQQQQHLHRQIMTFEENADPDNTSEHSTDPDSYDHSNASSDAHQTVSTPSTSPSRTIPNTPPPDADATLSSSSSDSDSPPPQITLEERLNQLHHSLSLINAERESLAASLKSARKESQKADAALRSEMEALKRASEKHSAGEVRSRQKVLALQEAVKRAQAATKEDRIKKDKEAEYARVKQESDKVRKARETSVEKDRKRQESMRSELQSLTNKLEKLTAKKDKHETATIPELEQQLSTVEKDIEEQERLLLQMDMNREFEDVSRLVLTSVGQQQQPPASTLLTPYTSVPQHYPYGDHSAYVPVQRTRHSSLGTSGPGPIGRPSHVTVPIAPIQRPTFSSSSSSILLDPRSGSGSSSQNIWTPPQVRHTPNANVTVGRSGSVHYHPQQPQQYRDAAFYPSSSQPQHHDPIVPPMILTSASRRGSLKSGSFGKVPASPISSNSSSSPTPAFNTTASSTSSSAPRRSSLSSTSPPTLHIVTSPNLQVSKAPTPVVPPSPSNGTPSGTISSTLSSTGARI</sequence>
<protein>
    <submittedName>
        <fullName evidence="2">Uncharacterized protein</fullName>
    </submittedName>
</protein>
<dbReference type="OrthoDB" id="2596255at2759"/>
<feature type="compositionally biased region" description="Polar residues" evidence="1">
    <location>
        <begin position="492"/>
        <end position="518"/>
    </location>
</feature>
<feature type="compositionally biased region" description="Basic and acidic residues" evidence="1">
    <location>
        <begin position="163"/>
        <end position="174"/>
    </location>
</feature>
<proteinExistence type="predicted"/>
<feature type="region of interest" description="Disordered" evidence="1">
    <location>
        <begin position="562"/>
        <end position="657"/>
    </location>
</feature>
<feature type="compositionally biased region" description="Low complexity" evidence="1">
    <location>
        <begin position="187"/>
        <end position="198"/>
    </location>
</feature>
<feature type="compositionally biased region" description="Polar residues" evidence="1">
    <location>
        <begin position="175"/>
        <end position="186"/>
    </location>
</feature>
<accession>A0A4Y7SNW4</accession>
<feature type="compositionally biased region" description="Low complexity" evidence="1">
    <location>
        <begin position="638"/>
        <end position="657"/>
    </location>
</feature>
<feature type="compositionally biased region" description="Basic and acidic residues" evidence="1">
    <location>
        <begin position="269"/>
        <end position="285"/>
    </location>
</feature>
<dbReference type="STRING" id="71717.A0A4Y7SNW4"/>
<reference evidence="2 3" key="1">
    <citation type="journal article" date="2019" name="Nat. Ecol. Evol.">
        <title>Megaphylogeny resolves global patterns of mushroom evolution.</title>
        <authorList>
            <person name="Varga T."/>
            <person name="Krizsan K."/>
            <person name="Foldi C."/>
            <person name="Dima B."/>
            <person name="Sanchez-Garcia M."/>
            <person name="Sanchez-Ramirez S."/>
            <person name="Szollosi G.J."/>
            <person name="Szarkandi J.G."/>
            <person name="Papp V."/>
            <person name="Albert L."/>
            <person name="Andreopoulos W."/>
            <person name="Angelini C."/>
            <person name="Antonin V."/>
            <person name="Barry K.W."/>
            <person name="Bougher N.L."/>
            <person name="Buchanan P."/>
            <person name="Buyck B."/>
            <person name="Bense V."/>
            <person name="Catcheside P."/>
            <person name="Chovatia M."/>
            <person name="Cooper J."/>
            <person name="Damon W."/>
            <person name="Desjardin D."/>
            <person name="Finy P."/>
            <person name="Geml J."/>
            <person name="Haridas S."/>
            <person name="Hughes K."/>
            <person name="Justo A."/>
            <person name="Karasinski D."/>
            <person name="Kautmanova I."/>
            <person name="Kiss B."/>
            <person name="Kocsube S."/>
            <person name="Kotiranta H."/>
            <person name="LaButti K.M."/>
            <person name="Lechner B.E."/>
            <person name="Liimatainen K."/>
            <person name="Lipzen A."/>
            <person name="Lukacs Z."/>
            <person name="Mihaltcheva S."/>
            <person name="Morgado L.N."/>
            <person name="Niskanen T."/>
            <person name="Noordeloos M.E."/>
            <person name="Ohm R.A."/>
            <person name="Ortiz-Santana B."/>
            <person name="Ovrebo C."/>
            <person name="Racz N."/>
            <person name="Riley R."/>
            <person name="Savchenko A."/>
            <person name="Shiryaev A."/>
            <person name="Soop K."/>
            <person name="Spirin V."/>
            <person name="Szebenyi C."/>
            <person name="Tomsovsky M."/>
            <person name="Tulloss R.E."/>
            <person name="Uehling J."/>
            <person name="Grigoriev I.V."/>
            <person name="Vagvolgyi C."/>
            <person name="Papp T."/>
            <person name="Martin F.M."/>
            <person name="Miettinen O."/>
            <person name="Hibbett D.S."/>
            <person name="Nagy L.G."/>
        </authorList>
    </citation>
    <scope>NUCLEOTIDE SEQUENCE [LARGE SCALE GENOMIC DNA]</scope>
    <source>
        <strain evidence="2 3">FP101781</strain>
    </source>
</reference>
<feature type="compositionally biased region" description="Low complexity" evidence="1">
    <location>
        <begin position="205"/>
        <end position="217"/>
    </location>
</feature>
<keyword evidence="3" id="KW-1185">Reference proteome</keyword>
<feature type="region of interest" description="Disordered" evidence="1">
    <location>
        <begin position="269"/>
        <end position="288"/>
    </location>
</feature>
<dbReference type="AlphaFoldDB" id="A0A4Y7SNW4"/>
<comment type="caution">
    <text evidence="2">The sequence shown here is derived from an EMBL/GenBank/DDBJ whole genome shotgun (WGS) entry which is preliminary data.</text>
</comment>
<feature type="region of interest" description="Disordered" evidence="1">
    <location>
        <begin position="52"/>
        <end position="83"/>
    </location>
</feature>
<evidence type="ECO:0000313" key="2">
    <source>
        <dbReference type="EMBL" id="TEB23593.1"/>
    </source>
</evidence>
<feature type="region of interest" description="Disordered" evidence="1">
    <location>
        <begin position="298"/>
        <end position="354"/>
    </location>
</feature>
<dbReference type="Proteomes" id="UP000298030">
    <property type="component" value="Unassembled WGS sequence"/>
</dbReference>
<dbReference type="EMBL" id="QPFP01000076">
    <property type="protein sequence ID" value="TEB23593.1"/>
    <property type="molecule type" value="Genomic_DNA"/>
</dbReference>
<organism evidence="2 3">
    <name type="scientific">Coprinellus micaceus</name>
    <name type="common">Glistening ink-cap mushroom</name>
    <name type="synonym">Coprinus micaceus</name>
    <dbReference type="NCBI Taxonomy" id="71717"/>
    <lineage>
        <taxon>Eukaryota</taxon>
        <taxon>Fungi</taxon>
        <taxon>Dikarya</taxon>
        <taxon>Basidiomycota</taxon>
        <taxon>Agaricomycotina</taxon>
        <taxon>Agaricomycetes</taxon>
        <taxon>Agaricomycetidae</taxon>
        <taxon>Agaricales</taxon>
        <taxon>Agaricineae</taxon>
        <taxon>Psathyrellaceae</taxon>
        <taxon>Coprinellus</taxon>
    </lineage>
</organism>
<name>A0A4Y7SNW4_COPMI</name>
<evidence type="ECO:0000256" key="1">
    <source>
        <dbReference type="SAM" id="MobiDB-lite"/>
    </source>
</evidence>
<gene>
    <name evidence="2" type="ORF">FA13DRAFT_1797912</name>
</gene>